<dbReference type="PANTHER" id="PTHR47447">
    <property type="entry name" value="OS03G0856100 PROTEIN"/>
    <property type="match status" value="1"/>
</dbReference>
<keyword evidence="5" id="KW-1185">Reference proteome</keyword>
<dbReference type="InterPro" id="IPR011990">
    <property type="entry name" value="TPR-like_helical_dom_sf"/>
</dbReference>
<evidence type="ECO:0000313" key="5">
    <source>
        <dbReference type="Proteomes" id="UP001642484"/>
    </source>
</evidence>
<dbReference type="InterPro" id="IPR002885">
    <property type="entry name" value="PPR_rpt"/>
</dbReference>
<proteinExistence type="predicted"/>
<gene>
    <name evidence="4" type="ORF">CCMP2556_LOCUS30216</name>
</gene>
<accession>A0ABP0NDC4</accession>
<evidence type="ECO:0000256" key="1">
    <source>
        <dbReference type="ARBA" id="ARBA00022737"/>
    </source>
</evidence>
<dbReference type="PROSITE" id="PS50157">
    <property type="entry name" value="ZINC_FINGER_C2H2_2"/>
    <property type="match status" value="1"/>
</dbReference>
<dbReference type="Gene3D" id="1.25.40.10">
    <property type="entry name" value="Tetratricopeptide repeat domain"/>
    <property type="match status" value="2"/>
</dbReference>
<dbReference type="PANTHER" id="PTHR47447:SF17">
    <property type="entry name" value="OS12G0638900 PROTEIN"/>
    <property type="match status" value="1"/>
</dbReference>
<evidence type="ECO:0000259" key="3">
    <source>
        <dbReference type="PROSITE" id="PS50157"/>
    </source>
</evidence>
<name>A0ABP0NDC4_9DINO</name>
<keyword evidence="2" id="KW-0479">Metal-binding</keyword>
<dbReference type="Pfam" id="PF01535">
    <property type="entry name" value="PPR"/>
    <property type="match status" value="1"/>
</dbReference>
<keyword evidence="1" id="KW-0677">Repeat</keyword>
<dbReference type="EMBL" id="CAXAMN010021618">
    <property type="protein sequence ID" value="CAK9061463.1"/>
    <property type="molecule type" value="Genomic_DNA"/>
</dbReference>
<evidence type="ECO:0000313" key="4">
    <source>
        <dbReference type="EMBL" id="CAK9061463.1"/>
    </source>
</evidence>
<feature type="domain" description="C2H2-type" evidence="3">
    <location>
        <begin position="8"/>
        <end position="36"/>
    </location>
</feature>
<sequence length="489" mass="54994">MRHWLTTHCCRLCGKLIISHAALVRHVRNRHSSFRAQLQEDWDVQSRRWISSLPCDACGARPVLGFEPLQLDHMCQLELNVRLGMHYYQADLLPRRTGSADALILAAAAPVDATPEDLVPPDRDGLGEWLPTHLLADAQSDAMAEGKPQRMGSALSKQKKAQWQAALLILDGPSFPDISTCKVTAQTFAQNRRWRELILLLEQMSQRSLQIDVVTATRLVKSCGQAQSWEAAVWIFDLLQHLRTADAVLRGAAELNLLRTAVSYGAAIAACRRASDWESALYLLSSTEPNQIIYSSAMEALLIAQRWQLALLLWNDVQRSGERADAALLSTAMSAWAQGGGWPHAVGLLGELQRLSMADGMAYTNAISACEATGSWEVALQLLEQMETTSFMDTSAVYYKLWASTANWTQRSQYGWYQVWSRFAPWTFYVAAPTAAWYSFGWWSDEWKKILTLGIYEPPSIHWDYCMSDSGMRSHFVKYHAQYAGIPYK</sequence>
<protein>
    <recommendedName>
        <fullName evidence="3">C2H2-type domain-containing protein</fullName>
    </recommendedName>
</protein>
<dbReference type="PROSITE" id="PS00028">
    <property type="entry name" value="ZINC_FINGER_C2H2_1"/>
    <property type="match status" value="1"/>
</dbReference>
<comment type="caution">
    <text evidence="4">The sequence shown here is derived from an EMBL/GenBank/DDBJ whole genome shotgun (WGS) entry which is preliminary data.</text>
</comment>
<keyword evidence="2" id="KW-0862">Zinc</keyword>
<evidence type="ECO:0000256" key="2">
    <source>
        <dbReference type="PROSITE-ProRule" id="PRU00042"/>
    </source>
</evidence>
<organism evidence="4 5">
    <name type="scientific">Durusdinium trenchii</name>
    <dbReference type="NCBI Taxonomy" id="1381693"/>
    <lineage>
        <taxon>Eukaryota</taxon>
        <taxon>Sar</taxon>
        <taxon>Alveolata</taxon>
        <taxon>Dinophyceae</taxon>
        <taxon>Suessiales</taxon>
        <taxon>Symbiodiniaceae</taxon>
        <taxon>Durusdinium</taxon>
    </lineage>
</organism>
<dbReference type="Proteomes" id="UP001642484">
    <property type="component" value="Unassembled WGS sequence"/>
</dbReference>
<reference evidence="4 5" key="1">
    <citation type="submission" date="2024-02" db="EMBL/GenBank/DDBJ databases">
        <authorList>
            <person name="Chen Y."/>
            <person name="Shah S."/>
            <person name="Dougan E. K."/>
            <person name="Thang M."/>
            <person name="Chan C."/>
        </authorList>
    </citation>
    <scope>NUCLEOTIDE SEQUENCE [LARGE SCALE GENOMIC DNA]</scope>
</reference>
<keyword evidence="2" id="KW-0863">Zinc-finger</keyword>
<dbReference type="InterPro" id="IPR013087">
    <property type="entry name" value="Znf_C2H2_type"/>
</dbReference>